<evidence type="ECO:0000313" key="1">
    <source>
        <dbReference type="EMBL" id="MBA4614493.1"/>
    </source>
</evidence>
<reference evidence="1" key="1">
    <citation type="journal article" date="2013" name="J. Plant Res.">
        <title>Effect of fungi and light on seed germination of three Opuntia species from semiarid lands of central Mexico.</title>
        <authorList>
            <person name="Delgado-Sanchez P."/>
            <person name="Jimenez-Bremont J.F."/>
            <person name="Guerrero-Gonzalez Mde L."/>
            <person name="Flores J."/>
        </authorList>
    </citation>
    <scope>NUCLEOTIDE SEQUENCE</scope>
    <source>
        <tissue evidence="1">Cladode</tissue>
    </source>
</reference>
<accession>A0A7C8YCA2</accession>
<organism evidence="1">
    <name type="scientific">Opuntia streptacantha</name>
    <name type="common">Prickly pear cactus</name>
    <name type="synonym">Opuntia cardona</name>
    <dbReference type="NCBI Taxonomy" id="393608"/>
    <lineage>
        <taxon>Eukaryota</taxon>
        <taxon>Viridiplantae</taxon>
        <taxon>Streptophyta</taxon>
        <taxon>Embryophyta</taxon>
        <taxon>Tracheophyta</taxon>
        <taxon>Spermatophyta</taxon>
        <taxon>Magnoliopsida</taxon>
        <taxon>eudicotyledons</taxon>
        <taxon>Gunneridae</taxon>
        <taxon>Pentapetalae</taxon>
        <taxon>Caryophyllales</taxon>
        <taxon>Cactineae</taxon>
        <taxon>Cactaceae</taxon>
        <taxon>Opuntioideae</taxon>
        <taxon>Opuntia</taxon>
    </lineage>
</organism>
<protein>
    <submittedName>
        <fullName evidence="1">Uncharacterized protein</fullName>
    </submittedName>
</protein>
<sequence length="106" mass="12548">MISLHLTPSSTNQSLTFLRARFLYLICDVCNHLRFYTILDKYILDKSAMNFDFTHYMLFQGRKGKKNRAASSPSKEAHWRKVRKVFHIRHEQDKDSCIQEQAACFC</sequence>
<name>A0A7C8YCA2_OPUST</name>
<dbReference type="EMBL" id="GISG01002548">
    <property type="protein sequence ID" value="MBA4614493.1"/>
    <property type="molecule type" value="Transcribed_RNA"/>
</dbReference>
<proteinExistence type="predicted"/>
<dbReference type="EMBL" id="GISG01002538">
    <property type="protein sequence ID" value="MBA4614489.1"/>
    <property type="molecule type" value="Transcribed_RNA"/>
</dbReference>
<reference evidence="1" key="2">
    <citation type="submission" date="2020-07" db="EMBL/GenBank/DDBJ databases">
        <authorList>
            <person name="Vera ALvarez R."/>
            <person name="Arias-Moreno D.M."/>
            <person name="Jimenez-Jacinto V."/>
            <person name="Jimenez-Bremont J.F."/>
            <person name="Swaminathan K."/>
            <person name="Moose S.P."/>
            <person name="Guerrero-Gonzalez M.L."/>
            <person name="Marino-Ramirez L."/>
            <person name="Landsman D."/>
            <person name="Rodriguez-Kessler M."/>
            <person name="Delgado-Sanchez P."/>
        </authorList>
    </citation>
    <scope>NUCLEOTIDE SEQUENCE</scope>
    <source>
        <tissue evidence="1">Cladode</tissue>
    </source>
</reference>
<dbReference type="AlphaFoldDB" id="A0A7C8YCA2"/>